<feature type="region of interest" description="Disordered" evidence="1">
    <location>
        <begin position="214"/>
        <end position="284"/>
    </location>
</feature>
<name>A0A2T3AA63_9PEZI</name>
<protein>
    <recommendedName>
        <fullName evidence="4">BZIP domain-containing protein</fullName>
    </recommendedName>
</protein>
<accession>A0A2T3AA63</accession>
<dbReference type="STRING" id="2025994.A0A2T3AA63"/>
<dbReference type="AlphaFoldDB" id="A0A2T3AA63"/>
<gene>
    <name evidence="2" type="ORF">BD289DRAFT_232132</name>
</gene>
<evidence type="ECO:0000313" key="3">
    <source>
        <dbReference type="Proteomes" id="UP000241462"/>
    </source>
</evidence>
<feature type="compositionally biased region" description="Basic and acidic residues" evidence="1">
    <location>
        <begin position="532"/>
        <end position="545"/>
    </location>
</feature>
<evidence type="ECO:0000313" key="2">
    <source>
        <dbReference type="EMBL" id="PSR88576.1"/>
    </source>
</evidence>
<feature type="region of interest" description="Disordered" evidence="1">
    <location>
        <begin position="355"/>
        <end position="427"/>
    </location>
</feature>
<keyword evidence="3" id="KW-1185">Reference proteome</keyword>
<organism evidence="2 3">
    <name type="scientific">Coniella lustricola</name>
    <dbReference type="NCBI Taxonomy" id="2025994"/>
    <lineage>
        <taxon>Eukaryota</taxon>
        <taxon>Fungi</taxon>
        <taxon>Dikarya</taxon>
        <taxon>Ascomycota</taxon>
        <taxon>Pezizomycotina</taxon>
        <taxon>Sordariomycetes</taxon>
        <taxon>Sordariomycetidae</taxon>
        <taxon>Diaporthales</taxon>
        <taxon>Schizoparmaceae</taxon>
        <taxon>Coniella</taxon>
    </lineage>
</organism>
<feature type="compositionally biased region" description="Low complexity" evidence="1">
    <location>
        <begin position="395"/>
        <end position="415"/>
    </location>
</feature>
<feature type="compositionally biased region" description="Basic and acidic residues" evidence="1">
    <location>
        <begin position="507"/>
        <end position="522"/>
    </location>
</feature>
<dbReference type="Proteomes" id="UP000241462">
    <property type="component" value="Unassembled WGS sequence"/>
</dbReference>
<feature type="compositionally biased region" description="Low complexity" evidence="1">
    <location>
        <begin position="214"/>
        <end position="229"/>
    </location>
</feature>
<feature type="region of interest" description="Disordered" evidence="1">
    <location>
        <begin position="485"/>
        <end position="545"/>
    </location>
</feature>
<dbReference type="PANTHER" id="PTHR38166:SF1">
    <property type="entry name" value="C2H2-TYPE DOMAIN-CONTAINING PROTEIN"/>
    <property type="match status" value="1"/>
</dbReference>
<evidence type="ECO:0008006" key="4">
    <source>
        <dbReference type="Google" id="ProtNLM"/>
    </source>
</evidence>
<dbReference type="PANTHER" id="PTHR38166">
    <property type="entry name" value="C2H2-TYPE DOMAIN-CONTAINING PROTEIN-RELATED"/>
    <property type="match status" value="1"/>
</dbReference>
<sequence length="629" mass="69183">MLPVNLPRIQHGPRVITIKHSLLPSRDEHQQLDRPRPVAYSTLVLYFAPSLFSLCGVETPDECAWRSPNDCEDTPTSRIVIYIALLEYSDTQNPMQAMATEVTSRSCPTHGHSFDVPHHHRPQHAAVLPIYIPGRAPRQTRACLLSSSEPANPDAVLSRSLMQQCRLDEDGAVDHMAGSPRASLKRAAFAGGSCWPKGGGTGLDKLSWKSISWRRPSSSSSSSSSPLSSGPDLHTGALQASLKGASQSELSPASCSETSTSRMHMPVPLPSLPPSQAVTESTSMSTLTAALRNLAATTALQNSQDQGTGPSFLTSLDANVVAERMRASNRTAQRLYRRKIKDRVHALEMKAWTSAREAEKSEMTQNSLKDTVVPQARPISLSSSTTPLEDQNGPSDLSNSTSTSSSFSTLMSSSSDDYDDDMGSPCTSGTTPFREMLLDRLMDAFYALPVYGPPPPLLKATTETDTKYDGKNTRLVIQCAEGGNEKMSDCYDQPQRGANKQQCNGKRRMDQYRHDKRDRETGGGEDDEGDDNDGKRPQAKKSKIEEIEQSNKRLACPFFKHNPQRYQEERSCVGPGWKTVHRLNFQDFKIQIVPTENPSNWGFGVCPSTFLLVQLCFSDFTVFFSVAMI</sequence>
<dbReference type="CDD" id="cd14688">
    <property type="entry name" value="bZIP_YAP"/>
    <property type="match status" value="1"/>
</dbReference>
<proteinExistence type="predicted"/>
<feature type="compositionally biased region" description="Polar residues" evidence="1">
    <location>
        <begin position="380"/>
        <end position="394"/>
    </location>
</feature>
<dbReference type="EMBL" id="KZ678427">
    <property type="protein sequence ID" value="PSR88576.1"/>
    <property type="molecule type" value="Genomic_DNA"/>
</dbReference>
<dbReference type="InParanoid" id="A0A2T3AA63"/>
<feature type="compositionally biased region" description="Polar residues" evidence="1">
    <location>
        <begin position="244"/>
        <end position="262"/>
    </location>
</feature>
<feature type="compositionally biased region" description="Polar residues" evidence="1">
    <location>
        <begin position="274"/>
        <end position="284"/>
    </location>
</feature>
<evidence type="ECO:0000256" key="1">
    <source>
        <dbReference type="SAM" id="MobiDB-lite"/>
    </source>
</evidence>
<reference evidence="2 3" key="1">
    <citation type="journal article" date="2018" name="Mycol. Prog.">
        <title>Coniella lustricola, a new species from submerged detritus.</title>
        <authorList>
            <person name="Raudabaugh D.B."/>
            <person name="Iturriaga T."/>
            <person name="Carver A."/>
            <person name="Mondo S."/>
            <person name="Pangilinan J."/>
            <person name="Lipzen A."/>
            <person name="He G."/>
            <person name="Amirebrahimi M."/>
            <person name="Grigoriev I.V."/>
            <person name="Miller A.N."/>
        </authorList>
    </citation>
    <scope>NUCLEOTIDE SEQUENCE [LARGE SCALE GENOMIC DNA]</scope>
    <source>
        <strain evidence="2 3">B22-T-1</strain>
    </source>
</reference>
<dbReference type="OrthoDB" id="4161727at2759"/>